<protein>
    <submittedName>
        <fullName evidence="13">Membrane peptidoglycan carboxypeptidase</fullName>
    </submittedName>
</protein>
<dbReference type="InterPro" id="IPR050396">
    <property type="entry name" value="Glycosyltr_51/Transpeptidase"/>
</dbReference>
<dbReference type="GO" id="GO:0004180">
    <property type="term" value="F:carboxypeptidase activity"/>
    <property type="evidence" value="ECO:0007669"/>
    <property type="project" value="UniProtKB-KW"/>
</dbReference>
<proteinExistence type="predicted"/>
<evidence type="ECO:0000256" key="4">
    <source>
        <dbReference type="ARBA" id="ARBA00022679"/>
    </source>
</evidence>
<feature type="transmembrane region" description="Helical" evidence="10">
    <location>
        <begin position="35"/>
        <end position="57"/>
    </location>
</feature>
<keyword evidence="10" id="KW-0812">Transmembrane</keyword>
<sequence length="724" mass="77977">MATSTASGKPKRVKGWNYPRAGYGPVHRWVPSWRVVVGSFLAFVALAIGGVVGLYVATKIPEPADFALAQNTMTYYSDGTTKLGTFSEVNRDSVTLDKMSPFVQHAVIASEDRRFFQNNGVDLKGIARAFWNNVRGLPTQGGSTLTQQYAERYYTGTNATLVSKAKEALLALKIDQNQSKEQILEKYLNTIYFGRGTYGIEAAAKAYFGVSAKDLTLEQSALIAGIIPAPSAWDPEISPKRAQQRYERVLNIMKEDGWITAEQYNAADKTMPQTIPTATNESLKGTTGYLVTTVKAEMINQAGFTEEEVNRGGYTITTTIDPRMQKALEIAVAELPADRPKNNYVGAVSMNPTNGEIVALYGGADYSKRQRNLVTQDRGQGGSTFKVFGLLAAVREGWGPTSRIPAPASYKVGNTTFNNVDGRDHGIVSLSRATAQSINTPFIIMNEKVGADKAKQAAIDLGLPENTPGLDSRVGNVLGSASPRPIDMIKVFGTLANDGKQATPHIIREVRDRDGNVVYSGPTTANQAVDANQVRTMNQMMQGVYDWGGTAEGKGVKDHPMAGKTGTSSGPWSAWIGGYTPQLATVVDMIQVGPKGEEERLTPFGGETQVAGGNLPGIVMHEYMSIALADMDPVKFPLPEGKEPPPQPYVPAPKYKAPPSPEPTREPTTEAPKQEQPQAPSPTSDAPKQQPKPAPSPTKQAPKEQPKPAPSPTQQNPAPAGNNK</sequence>
<evidence type="ECO:0000256" key="9">
    <source>
        <dbReference type="SAM" id="MobiDB-lite"/>
    </source>
</evidence>
<keyword evidence="6" id="KW-0511">Multifunctional enzyme</keyword>
<keyword evidence="10" id="KW-1133">Transmembrane helix</keyword>
<comment type="catalytic activity">
    <reaction evidence="8">
        <text>[GlcNAc-(1-&gt;4)-Mur2Ac(oyl-L-Ala-gamma-D-Glu-L-Lys-D-Ala-D-Ala)](n)-di-trans,octa-cis-undecaprenyl diphosphate + beta-D-GlcNAc-(1-&gt;4)-Mur2Ac(oyl-L-Ala-gamma-D-Glu-L-Lys-D-Ala-D-Ala)-di-trans,octa-cis-undecaprenyl diphosphate = [GlcNAc-(1-&gt;4)-Mur2Ac(oyl-L-Ala-gamma-D-Glu-L-Lys-D-Ala-D-Ala)](n+1)-di-trans,octa-cis-undecaprenyl diphosphate + di-trans,octa-cis-undecaprenyl diphosphate + H(+)</text>
        <dbReference type="Rhea" id="RHEA:23708"/>
        <dbReference type="Rhea" id="RHEA-COMP:9602"/>
        <dbReference type="Rhea" id="RHEA-COMP:9603"/>
        <dbReference type="ChEBI" id="CHEBI:15378"/>
        <dbReference type="ChEBI" id="CHEBI:58405"/>
        <dbReference type="ChEBI" id="CHEBI:60033"/>
        <dbReference type="ChEBI" id="CHEBI:78435"/>
        <dbReference type="EC" id="2.4.99.28"/>
    </reaction>
</comment>
<evidence type="ECO:0000313" key="13">
    <source>
        <dbReference type="EMBL" id="MDP9800893.1"/>
    </source>
</evidence>
<dbReference type="Gene3D" id="3.40.710.10">
    <property type="entry name" value="DD-peptidase/beta-lactamase superfamily"/>
    <property type="match status" value="1"/>
</dbReference>
<keyword evidence="10" id="KW-0472">Membrane</keyword>
<feature type="compositionally biased region" description="Polar residues" evidence="9">
    <location>
        <begin position="714"/>
        <end position="724"/>
    </location>
</feature>
<evidence type="ECO:0000256" key="3">
    <source>
        <dbReference type="ARBA" id="ARBA00022676"/>
    </source>
</evidence>
<dbReference type="Pfam" id="PF00905">
    <property type="entry name" value="Transpeptidase"/>
    <property type="match status" value="1"/>
</dbReference>
<keyword evidence="5" id="KW-0378">Hydrolase</keyword>
<feature type="domain" description="Glycosyl transferase family 51" evidence="12">
    <location>
        <begin position="83"/>
        <end position="253"/>
    </location>
</feature>
<dbReference type="InterPro" id="IPR023346">
    <property type="entry name" value="Lysozyme-like_dom_sf"/>
</dbReference>
<evidence type="ECO:0000256" key="5">
    <source>
        <dbReference type="ARBA" id="ARBA00022801"/>
    </source>
</evidence>
<dbReference type="Proteomes" id="UP001235966">
    <property type="component" value="Unassembled WGS sequence"/>
</dbReference>
<evidence type="ECO:0000259" key="11">
    <source>
        <dbReference type="Pfam" id="PF00905"/>
    </source>
</evidence>
<dbReference type="PANTHER" id="PTHR32282">
    <property type="entry name" value="BINDING PROTEIN TRANSPEPTIDASE, PUTATIVE-RELATED"/>
    <property type="match status" value="1"/>
</dbReference>
<dbReference type="Pfam" id="PF00912">
    <property type="entry name" value="Transgly"/>
    <property type="match status" value="1"/>
</dbReference>
<keyword evidence="2" id="KW-0645">Protease</keyword>
<keyword evidence="14" id="KW-1185">Reference proteome</keyword>
<evidence type="ECO:0000256" key="2">
    <source>
        <dbReference type="ARBA" id="ARBA00022670"/>
    </source>
</evidence>
<feature type="domain" description="Penicillin-binding protein transpeptidase" evidence="11">
    <location>
        <begin position="346"/>
        <end position="568"/>
    </location>
</feature>
<evidence type="ECO:0000259" key="12">
    <source>
        <dbReference type="Pfam" id="PF00912"/>
    </source>
</evidence>
<keyword evidence="3" id="KW-0328">Glycosyltransferase</keyword>
<evidence type="ECO:0000256" key="10">
    <source>
        <dbReference type="SAM" id="Phobius"/>
    </source>
</evidence>
<feature type="compositionally biased region" description="Polar residues" evidence="9">
    <location>
        <begin position="675"/>
        <end position="684"/>
    </location>
</feature>
<evidence type="ECO:0000313" key="14">
    <source>
        <dbReference type="Proteomes" id="UP001235966"/>
    </source>
</evidence>
<dbReference type="InterPro" id="IPR036950">
    <property type="entry name" value="PBP_transglycosylase"/>
</dbReference>
<evidence type="ECO:0000256" key="8">
    <source>
        <dbReference type="ARBA" id="ARBA00049902"/>
    </source>
</evidence>
<name>A0ABT9NB10_9ACTO</name>
<reference evidence="13 14" key="1">
    <citation type="submission" date="2023-07" db="EMBL/GenBank/DDBJ databases">
        <title>Sequencing the genomes of 1000 actinobacteria strains.</title>
        <authorList>
            <person name="Klenk H.-P."/>
        </authorList>
    </citation>
    <scope>NUCLEOTIDE SEQUENCE [LARGE SCALE GENOMIC DNA]</scope>
    <source>
        <strain evidence="13 14">DSM 102162</strain>
    </source>
</reference>
<evidence type="ECO:0000256" key="6">
    <source>
        <dbReference type="ARBA" id="ARBA00023268"/>
    </source>
</evidence>
<feature type="region of interest" description="Disordered" evidence="9">
    <location>
        <begin position="637"/>
        <end position="724"/>
    </location>
</feature>
<evidence type="ECO:0000256" key="7">
    <source>
        <dbReference type="ARBA" id="ARBA00034000"/>
    </source>
</evidence>
<organism evidence="13 14">
    <name type="scientific">Arcanobacterium wilhelmae</name>
    <dbReference type="NCBI Taxonomy" id="1803177"/>
    <lineage>
        <taxon>Bacteria</taxon>
        <taxon>Bacillati</taxon>
        <taxon>Actinomycetota</taxon>
        <taxon>Actinomycetes</taxon>
        <taxon>Actinomycetales</taxon>
        <taxon>Actinomycetaceae</taxon>
        <taxon>Arcanobacterium</taxon>
    </lineage>
</organism>
<keyword evidence="4" id="KW-0808">Transferase</keyword>
<keyword evidence="1 13" id="KW-0121">Carboxypeptidase</keyword>
<dbReference type="InterPro" id="IPR012338">
    <property type="entry name" value="Beta-lactam/transpept-like"/>
</dbReference>
<comment type="catalytic activity">
    <reaction evidence="7">
        <text>Preferential cleavage: (Ac)2-L-Lys-D-Ala-|-D-Ala. Also transpeptidation of peptidyl-alanyl moieties that are N-acyl substituents of D-alanine.</text>
        <dbReference type="EC" id="3.4.16.4"/>
    </reaction>
</comment>
<feature type="compositionally biased region" description="Pro residues" evidence="9">
    <location>
        <begin position="644"/>
        <end position="662"/>
    </location>
</feature>
<gene>
    <name evidence="13" type="ORF">J2S49_000969</name>
</gene>
<dbReference type="InterPro" id="IPR001460">
    <property type="entry name" value="PCN-bd_Tpept"/>
</dbReference>
<dbReference type="SUPFAM" id="SSF56601">
    <property type="entry name" value="beta-lactamase/transpeptidase-like"/>
    <property type="match status" value="1"/>
</dbReference>
<dbReference type="SUPFAM" id="SSF53955">
    <property type="entry name" value="Lysozyme-like"/>
    <property type="match status" value="1"/>
</dbReference>
<dbReference type="PANTHER" id="PTHR32282:SF33">
    <property type="entry name" value="PEPTIDOGLYCAN GLYCOSYLTRANSFERASE"/>
    <property type="match status" value="1"/>
</dbReference>
<dbReference type="Gene3D" id="1.10.3810.10">
    <property type="entry name" value="Biosynthetic peptidoglycan transglycosylase-like"/>
    <property type="match status" value="1"/>
</dbReference>
<comment type="caution">
    <text evidence="13">The sequence shown here is derived from an EMBL/GenBank/DDBJ whole genome shotgun (WGS) entry which is preliminary data.</text>
</comment>
<accession>A0ABT9NB10</accession>
<dbReference type="InterPro" id="IPR001264">
    <property type="entry name" value="Glyco_trans_51"/>
</dbReference>
<dbReference type="RefSeq" id="WP_278058428.1">
    <property type="nucleotide sequence ID" value="NZ_CP121247.1"/>
</dbReference>
<dbReference type="EMBL" id="JAUSQW010000001">
    <property type="protein sequence ID" value="MDP9800893.1"/>
    <property type="molecule type" value="Genomic_DNA"/>
</dbReference>
<evidence type="ECO:0000256" key="1">
    <source>
        <dbReference type="ARBA" id="ARBA00022645"/>
    </source>
</evidence>